<reference evidence="1" key="1">
    <citation type="submission" date="2019-02" db="EMBL/GenBank/DDBJ databases">
        <authorList>
            <person name="Gruber-Vodicka R. H."/>
            <person name="Seah K. B. B."/>
        </authorList>
    </citation>
    <scope>NUCLEOTIDE SEQUENCE</scope>
    <source>
        <strain evidence="1">BECK_S313</strain>
    </source>
</reference>
<evidence type="ECO:0000313" key="1">
    <source>
        <dbReference type="EMBL" id="VFK18748.1"/>
    </source>
</evidence>
<accession>A0A450WP19</accession>
<proteinExistence type="predicted"/>
<gene>
    <name evidence="1" type="ORF">BECKLPF1236B_GA0070989_11503</name>
</gene>
<protein>
    <submittedName>
        <fullName evidence="1">Uncharacterized protein</fullName>
    </submittedName>
</protein>
<name>A0A450WP19_9GAMM</name>
<dbReference type="EMBL" id="CAADFK010000150">
    <property type="protein sequence ID" value="VFK18748.1"/>
    <property type="molecule type" value="Genomic_DNA"/>
</dbReference>
<sequence length="45" mass="5302">MIYLSALREPSLARQSNGAFLRHEVLHFLQKPLFMALQKNSWVIF</sequence>
<dbReference type="AlphaFoldDB" id="A0A450WP19"/>
<organism evidence="1">
    <name type="scientific">Candidatus Kentrum sp. LPFa</name>
    <dbReference type="NCBI Taxonomy" id="2126335"/>
    <lineage>
        <taxon>Bacteria</taxon>
        <taxon>Pseudomonadati</taxon>
        <taxon>Pseudomonadota</taxon>
        <taxon>Gammaproteobacteria</taxon>
        <taxon>Candidatus Kentrum</taxon>
    </lineage>
</organism>